<dbReference type="InterPro" id="IPR052419">
    <property type="entry name" value="5_3-deoxyribonucleotidase-like"/>
</dbReference>
<dbReference type="GO" id="GO:0009264">
    <property type="term" value="P:deoxyribonucleotide catabolic process"/>
    <property type="evidence" value="ECO:0007669"/>
    <property type="project" value="InterPro"/>
</dbReference>
<dbReference type="Gene3D" id="3.40.50.1000">
    <property type="entry name" value="HAD superfamily/HAD-like"/>
    <property type="match status" value="1"/>
</dbReference>
<dbReference type="InterPro" id="IPR023214">
    <property type="entry name" value="HAD_sf"/>
</dbReference>
<dbReference type="PANTHER" id="PTHR35134:SF2">
    <property type="entry name" value="NUCLEOTIDASE YQFW-RELATED"/>
    <property type="match status" value="1"/>
</dbReference>
<evidence type="ECO:0000313" key="2">
    <source>
        <dbReference type="EMBL" id="OAP00262.1"/>
    </source>
</evidence>
<dbReference type="PANTHER" id="PTHR35134">
    <property type="entry name" value="NUCLEOTIDASE YQFW-RELATED"/>
    <property type="match status" value="1"/>
</dbReference>
<feature type="active site" description="Nucleophile" evidence="1">
    <location>
        <position position="155"/>
    </location>
</feature>
<dbReference type="ExpressionAtlas" id="A0A178V5K6">
    <property type="expression patterns" value="baseline and differential"/>
</dbReference>
<protein>
    <recommendedName>
        <fullName evidence="4">Haloacid dehalogenase-like hydrolase (HAD) superfamily protein</fullName>
    </recommendedName>
</protein>
<dbReference type="InterPro" id="IPR010708">
    <property type="entry name" value="5'(3')-deoxyribonucleotidase"/>
</dbReference>
<dbReference type="GO" id="GO:0008253">
    <property type="term" value="F:5'-nucleotidase activity"/>
    <property type="evidence" value="ECO:0007669"/>
    <property type="project" value="InterPro"/>
</dbReference>
<dbReference type="SUPFAM" id="SSF56784">
    <property type="entry name" value="HAD-like"/>
    <property type="match status" value="1"/>
</dbReference>
<dbReference type="Pfam" id="PF06941">
    <property type="entry name" value="NT5C"/>
    <property type="match status" value="1"/>
</dbReference>
<dbReference type="InterPro" id="IPR036412">
    <property type="entry name" value="HAD-like_sf"/>
</dbReference>
<dbReference type="AlphaFoldDB" id="A0A178V5K6"/>
<gene>
    <name evidence="2" type="ordered locus">AXX17_At4g37960</name>
</gene>
<evidence type="ECO:0008006" key="4">
    <source>
        <dbReference type="Google" id="ProtNLM"/>
    </source>
</evidence>
<comment type="caution">
    <text evidence="2">The sequence shown here is derived from an EMBL/GenBank/DDBJ whole genome shotgun (WGS) entry which is preliminary data.</text>
</comment>
<name>A0A178V5K6_ARATH</name>
<evidence type="ECO:0000313" key="3">
    <source>
        <dbReference type="Proteomes" id="UP000078284"/>
    </source>
</evidence>
<sequence length="354" mass="40536">MLKRHSIAILSRIASFDSHKTLMSSFTDPLFLRSLYSPRSIAIRFHGDFAHRLYNPIQIYNNNNNNNSGSCNGLFKVKGGGGKPKGFTLRSCFDSHKKPDQKARALTQHRRFLHDLGSGPSEERAAAGTTDLADGRGAYLRTRFQGNDKIVVAVDIDEVLGNFVSTLNRFIADRYLSNHSVSEYHVYEFFKIWNCSRNEADLRVHEFFKTSYFKKGIHPLPGAHKTLHKLSKYCDMSVVTSRQNAIKEHTLEWIEIHFPGLFKQIHFGNHFALHGESRPKSEICRSFGAEILIDDNPRYAEECANIGMKVLLFDYENSYPWSKTESVDRHPLVTRVHNWEEVEQQILSLAVSKC</sequence>
<accession>A0A178V5K6</accession>
<feature type="active site" description="Proton donor" evidence="1">
    <location>
        <position position="157"/>
    </location>
</feature>
<dbReference type="EMBL" id="LUHQ01000004">
    <property type="protein sequence ID" value="OAP00262.1"/>
    <property type="molecule type" value="Genomic_DNA"/>
</dbReference>
<evidence type="ECO:0000256" key="1">
    <source>
        <dbReference type="PIRSR" id="PIRSR610708-1"/>
    </source>
</evidence>
<dbReference type="Proteomes" id="UP000078284">
    <property type="component" value="Chromosome 4"/>
</dbReference>
<reference evidence="3" key="1">
    <citation type="journal article" date="2016" name="Proc. Natl. Acad. Sci. U.S.A.">
        <title>Chromosome-level assembly of Arabidopsis thaliana Ler reveals the extent of translocation and inversion polymorphisms.</title>
        <authorList>
            <person name="Zapata L."/>
            <person name="Ding J."/>
            <person name="Willing E.M."/>
            <person name="Hartwig B."/>
            <person name="Bezdan D."/>
            <person name="Jiao W.B."/>
            <person name="Patel V."/>
            <person name="Velikkakam James G."/>
            <person name="Koornneef M."/>
            <person name="Ossowski S."/>
            <person name="Schneeberger K."/>
        </authorList>
    </citation>
    <scope>NUCLEOTIDE SEQUENCE [LARGE SCALE GENOMIC DNA]</scope>
    <source>
        <strain evidence="3">cv. Landsberg erecta</strain>
    </source>
</reference>
<proteinExistence type="predicted"/>
<organism evidence="2 3">
    <name type="scientific">Arabidopsis thaliana</name>
    <name type="common">Mouse-ear cress</name>
    <dbReference type="NCBI Taxonomy" id="3702"/>
    <lineage>
        <taxon>Eukaryota</taxon>
        <taxon>Viridiplantae</taxon>
        <taxon>Streptophyta</taxon>
        <taxon>Embryophyta</taxon>
        <taxon>Tracheophyta</taxon>
        <taxon>Spermatophyta</taxon>
        <taxon>Magnoliopsida</taxon>
        <taxon>eudicotyledons</taxon>
        <taxon>Gunneridae</taxon>
        <taxon>Pentapetalae</taxon>
        <taxon>rosids</taxon>
        <taxon>malvids</taxon>
        <taxon>Brassicales</taxon>
        <taxon>Brassicaceae</taxon>
        <taxon>Camelineae</taxon>
        <taxon>Arabidopsis</taxon>
    </lineage>
</organism>